<organism evidence="1 2">
    <name type="scientific">Ligilactobacillus salitolerans</name>
    <dbReference type="NCBI Taxonomy" id="1808352"/>
    <lineage>
        <taxon>Bacteria</taxon>
        <taxon>Bacillati</taxon>
        <taxon>Bacillota</taxon>
        <taxon>Bacilli</taxon>
        <taxon>Lactobacillales</taxon>
        <taxon>Lactobacillaceae</taxon>
        <taxon>Ligilactobacillus</taxon>
    </lineage>
</organism>
<proteinExistence type="predicted"/>
<reference evidence="1 2" key="1">
    <citation type="journal article" date="2019" name="Int. J. Syst. Evol. Microbiol.">
        <title>Lactobacillus salitolerans sp. nov., a novel lactic acid bacterium isolated from spent mushroom substrates.</title>
        <authorList>
            <person name="Tohno M."/>
            <person name="Tanizawa Y."/>
            <person name="Kojima Y."/>
            <person name="Sakamoto M."/>
            <person name="Nakamura Y."/>
            <person name="Ohkuma M."/>
            <person name="Kobayashi H."/>
        </authorList>
    </citation>
    <scope>NUCLEOTIDE SEQUENCE [LARGE SCALE GENOMIC DNA]</scope>
    <source>
        <strain evidence="1 2">YK43</strain>
    </source>
</reference>
<comment type="caution">
    <text evidence="1">The sequence shown here is derived from an EMBL/GenBank/DDBJ whole genome shotgun (WGS) entry which is preliminary data.</text>
</comment>
<dbReference type="RefSeq" id="WP_158609209.1">
    <property type="nucleotide sequence ID" value="NZ_BFFP01000022.1"/>
</dbReference>
<accession>A0A401ITW5</accession>
<gene>
    <name evidence="1" type="ORF">LFYK43_14400</name>
</gene>
<sequence length="51" mass="6271">MDRLDDIYKVRLNEGYKLYEVDHMTLDDLDHLNQIFAEKEQYIDEAFPFLF</sequence>
<dbReference type="AlphaFoldDB" id="A0A401ITW5"/>
<dbReference type="Proteomes" id="UP000286848">
    <property type="component" value="Unassembled WGS sequence"/>
</dbReference>
<name>A0A401ITW5_9LACO</name>
<evidence type="ECO:0000313" key="1">
    <source>
        <dbReference type="EMBL" id="GBG94981.1"/>
    </source>
</evidence>
<dbReference type="EMBL" id="BFFP01000022">
    <property type="protein sequence ID" value="GBG94981.1"/>
    <property type="molecule type" value="Genomic_DNA"/>
</dbReference>
<keyword evidence="2" id="KW-1185">Reference proteome</keyword>
<protein>
    <submittedName>
        <fullName evidence="1">Uncharacterized protein</fullName>
    </submittedName>
</protein>
<evidence type="ECO:0000313" key="2">
    <source>
        <dbReference type="Proteomes" id="UP000286848"/>
    </source>
</evidence>